<dbReference type="EMBL" id="CM056811">
    <property type="protein sequence ID" value="KAJ8638743.1"/>
    <property type="molecule type" value="Genomic_DNA"/>
</dbReference>
<protein>
    <submittedName>
        <fullName evidence="1">Uncharacterized protein</fullName>
    </submittedName>
</protein>
<name>A0ACC2LZW0_PERAE</name>
<sequence length="686" mass="76616">MGAESRIFVPSLFNQLHLVLHILTINKFYMPRAKESRHSPALYLALFYFLSVFDLDLSHAQQPFLENLQLDCYNNVPSTYGYYCNGQQRSCNTFVIFRSDPPYYDSAVAIGYLLNSDPSRIAEINGVLDIQKIPKDTQVIVPVNCSCAGHYYQHNSSYTMNFDDQNYFTIANLTYQGLTTCKAMINQNIYDSRQLEVGMRFTAPVRCACPTRNQTAKGVKLLMTYLIRMGDTISKIAERFGADRQSVLVANELKETDWIYPFNSLLVPLKRDPTRAQTIIPPPPSESPIPSIAPVERSKFRPVLLAIGIGAGLVLFLLCGLLVWFLHRRRHGEKKILDKKRESGSTHEQPQNMASSKPPFLNGVIREAIEILTVYSFAELEEATGSFCVDNEIKGSVYRGVINGDIAAIKRTKGDVSKEINIMKEINHFHVIKLSGFCLHEGDTYLVYEYAENGSLSDWLHEKSSRPCLSWKERVQIAFDIADGLNYLHNCTNPPYIHKDMKSSNVLIDSNMRAKVANFGLARAMENGGQMTSHVVGTWGYMAPEYLEHGLITPKIDVFAFGVVMLELLSGREAIKQGGGGASGGANEDQGGGALLLSASVRKVLEGEGVREKLRGFVDPCLGDEYPMSLALGFAHLAMECVAKDPRSRPSMIEVHMSLLKILLSSLDWDPLQSPNQNSDSFVYGR</sequence>
<dbReference type="Proteomes" id="UP001234297">
    <property type="component" value="Chromosome 3"/>
</dbReference>
<gene>
    <name evidence="1" type="ORF">MRB53_013010</name>
</gene>
<keyword evidence="2" id="KW-1185">Reference proteome</keyword>
<accession>A0ACC2LZW0</accession>
<reference evidence="1 2" key="1">
    <citation type="journal article" date="2022" name="Hortic Res">
        <title>A haplotype resolved chromosomal level avocado genome allows analysis of novel avocado genes.</title>
        <authorList>
            <person name="Nath O."/>
            <person name="Fletcher S.J."/>
            <person name="Hayward A."/>
            <person name="Shaw L.M."/>
            <person name="Masouleh A.K."/>
            <person name="Furtado A."/>
            <person name="Henry R.J."/>
            <person name="Mitter N."/>
        </authorList>
    </citation>
    <scope>NUCLEOTIDE SEQUENCE [LARGE SCALE GENOMIC DNA]</scope>
    <source>
        <strain evidence="2">cv. Hass</strain>
    </source>
</reference>
<comment type="caution">
    <text evidence="1">The sequence shown here is derived from an EMBL/GenBank/DDBJ whole genome shotgun (WGS) entry which is preliminary data.</text>
</comment>
<evidence type="ECO:0000313" key="2">
    <source>
        <dbReference type="Proteomes" id="UP001234297"/>
    </source>
</evidence>
<organism evidence="1 2">
    <name type="scientific">Persea americana</name>
    <name type="common">Avocado</name>
    <dbReference type="NCBI Taxonomy" id="3435"/>
    <lineage>
        <taxon>Eukaryota</taxon>
        <taxon>Viridiplantae</taxon>
        <taxon>Streptophyta</taxon>
        <taxon>Embryophyta</taxon>
        <taxon>Tracheophyta</taxon>
        <taxon>Spermatophyta</taxon>
        <taxon>Magnoliopsida</taxon>
        <taxon>Magnoliidae</taxon>
        <taxon>Laurales</taxon>
        <taxon>Lauraceae</taxon>
        <taxon>Persea</taxon>
    </lineage>
</organism>
<evidence type="ECO:0000313" key="1">
    <source>
        <dbReference type="EMBL" id="KAJ8638743.1"/>
    </source>
</evidence>
<proteinExistence type="predicted"/>